<name>A0A8S3JTI8_9BILA</name>
<feature type="compositionally biased region" description="Polar residues" evidence="1">
    <location>
        <begin position="34"/>
        <end position="76"/>
    </location>
</feature>
<feature type="compositionally biased region" description="Polar residues" evidence="1">
    <location>
        <begin position="188"/>
        <end position="205"/>
    </location>
</feature>
<accession>A0A8S3JTI8</accession>
<feature type="non-terminal residue" evidence="2">
    <location>
        <position position="1"/>
    </location>
</feature>
<organism evidence="2 3">
    <name type="scientific">Rotaria magnacalcarata</name>
    <dbReference type="NCBI Taxonomy" id="392030"/>
    <lineage>
        <taxon>Eukaryota</taxon>
        <taxon>Metazoa</taxon>
        <taxon>Spiralia</taxon>
        <taxon>Gnathifera</taxon>
        <taxon>Rotifera</taxon>
        <taxon>Eurotatoria</taxon>
        <taxon>Bdelloidea</taxon>
        <taxon>Philodinida</taxon>
        <taxon>Philodinidae</taxon>
        <taxon>Rotaria</taxon>
    </lineage>
</organism>
<evidence type="ECO:0000256" key="1">
    <source>
        <dbReference type="SAM" id="MobiDB-lite"/>
    </source>
</evidence>
<reference evidence="2" key="1">
    <citation type="submission" date="2021-02" db="EMBL/GenBank/DDBJ databases">
        <authorList>
            <person name="Nowell W R."/>
        </authorList>
    </citation>
    <scope>NUCLEOTIDE SEQUENCE</scope>
</reference>
<dbReference type="EMBL" id="CAJOBJ010364330">
    <property type="protein sequence ID" value="CAF5220094.1"/>
    <property type="molecule type" value="Genomic_DNA"/>
</dbReference>
<comment type="caution">
    <text evidence="2">The sequence shown here is derived from an EMBL/GenBank/DDBJ whole genome shotgun (WGS) entry which is preliminary data.</text>
</comment>
<evidence type="ECO:0000313" key="3">
    <source>
        <dbReference type="Proteomes" id="UP000681720"/>
    </source>
</evidence>
<dbReference type="Proteomes" id="UP000681720">
    <property type="component" value="Unassembled WGS sequence"/>
</dbReference>
<protein>
    <submittedName>
        <fullName evidence="2">Uncharacterized protein</fullName>
    </submittedName>
</protein>
<feature type="region of interest" description="Disordered" evidence="1">
    <location>
        <begin position="1"/>
        <end position="76"/>
    </location>
</feature>
<feature type="compositionally biased region" description="Polar residues" evidence="1">
    <location>
        <begin position="148"/>
        <end position="163"/>
    </location>
</feature>
<feature type="compositionally biased region" description="Polar residues" evidence="1">
    <location>
        <begin position="1"/>
        <end position="21"/>
    </location>
</feature>
<gene>
    <name evidence="2" type="ORF">GIL414_LOCUS83832</name>
</gene>
<sequence length="205" mass="22875">PAQPIYVTSNNHHQPQPSGSLRQRAHSEDMLSSRDITINEITNPDMNNTPQLQRNHSSDQLQLQPQEGLTSNGTDLQTNSTIIKSLDPNFVRTAEASINYTTPTQTYSAYSCEYTRPHQNPTVTPPKLEVSSPRNYQPSIDNDVRYSNVPSSAFTPVHPSTNNNPPPPPPQQQQQQQQQSLPAPSYASMYTANNLNQTTYSDDPM</sequence>
<proteinExistence type="predicted"/>
<evidence type="ECO:0000313" key="2">
    <source>
        <dbReference type="EMBL" id="CAF5220094.1"/>
    </source>
</evidence>
<dbReference type="AlphaFoldDB" id="A0A8S3JTI8"/>
<feature type="region of interest" description="Disordered" evidence="1">
    <location>
        <begin position="117"/>
        <end position="205"/>
    </location>
</feature>